<reference evidence="1 2" key="1">
    <citation type="submission" date="2015-02" db="EMBL/GenBank/DDBJ databases">
        <title>Genome Sequencing of Rickettsiales.</title>
        <authorList>
            <person name="Daugherty S.C."/>
            <person name="Su Q."/>
            <person name="Abolude K."/>
            <person name="Beier-Sexton M."/>
            <person name="Carlyon J.A."/>
            <person name="Carter R."/>
            <person name="Day N.P."/>
            <person name="Dumler S.J."/>
            <person name="Dyachenko V."/>
            <person name="Godinez A."/>
            <person name="Kurtti T.J."/>
            <person name="Lichay M."/>
            <person name="Mullins K.E."/>
            <person name="Ott S."/>
            <person name="Pappas-Brown V."/>
            <person name="Paris D.H."/>
            <person name="Patel P."/>
            <person name="Richards A.L."/>
            <person name="Sadzewicz L."/>
            <person name="Sears K."/>
            <person name="Seidman D."/>
            <person name="Sengamalay N."/>
            <person name="Stenos J."/>
            <person name="Tallon L.J."/>
            <person name="Vincent G."/>
            <person name="Fraser C.M."/>
            <person name="Munderloh U."/>
            <person name="Dunning-Hotopp J.C."/>
        </authorList>
    </citation>
    <scope>NUCLEOTIDE SEQUENCE [LARGE SCALE GENOMIC DNA]</scope>
    <source>
        <strain evidence="1 2">ApMUC09</strain>
    </source>
</reference>
<evidence type="ECO:0000313" key="1">
    <source>
        <dbReference type="EMBL" id="KJV64858.1"/>
    </source>
</evidence>
<comment type="caution">
    <text evidence="1">The sequence shown here is derived from an EMBL/GenBank/DDBJ whole genome shotgun (WGS) entry which is preliminary data.</text>
</comment>
<name>A0A0F3N9V7_ANAPH</name>
<protein>
    <submittedName>
        <fullName evidence="1">Uncharacterized protein</fullName>
    </submittedName>
</protein>
<dbReference type="AlphaFoldDB" id="A0A0F3N9V7"/>
<evidence type="ECO:0000313" key="2">
    <source>
        <dbReference type="Proteomes" id="UP000033441"/>
    </source>
</evidence>
<dbReference type="Proteomes" id="UP000033441">
    <property type="component" value="Unassembled WGS sequence"/>
</dbReference>
<proteinExistence type="predicted"/>
<dbReference type="PATRIC" id="fig|1359152.3.peg.1166"/>
<gene>
    <name evidence="1" type="ORF">APHMUC_1113</name>
</gene>
<dbReference type="EMBL" id="LANV01000001">
    <property type="protein sequence ID" value="KJV64858.1"/>
    <property type="molecule type" value="Genomic_DNA"/>
</dbReference>
<accession>A0A0F3N9V7</accession>
<sequence>MHRVGYREILVCCKQNAQYQYDKPTSLDCVAMQICTVYPKFFSN</sequence>
<organism evidence="1 2">
    <name type="scientific">Anaplasma phagocytophilum str. ApMUC09</name>
    <dbReference type="NCBI Taxonomy" id="1359152"/>
    <lineage>
        <taxon>Bacteria</taxon>
        <taxon>Pseudomonadati</taxon>
        <taxon>Pseudomonadota</taxon>
        <taxon>Alphaproteobacteria</taxon>
        <taxon>Rickettsiales</taxon>
        <taxon>Anaplasmataceae</taxon>
        <taxon>Anaplasma</taxon>
        <taxon>phagocytophilum group</taxon>
    </lineage>
</organism>